<gene>
    <name evidence="3" type="ORF">Vretimale_17566</name>
</gene>
<feature type="compositionally biased region" description="Polar residues" evidence="2">
    <location>
        <begin position="1"/>
        <end position="14"/>
    </location>
</feature>
<protein>
    <submittedName>
        <fullName evidence="3">Uncharacterized protein</fullName>
    </submittedName>
</protein>
<feature type="compositionally biased region" description="Low complexity" evidence="2">
    <location>
        <begin position="15"/>
        <end position="26"/>
    </location>
</feature>
<feature type="compositionally biased region" description="Polar residues" evidence="2">
    <location>
        <begin position="44"/>
        <end position="62"/>
    </location>
</feature>
<feature type="compositionally biased region" description="Low complexity" evidence="2">
    <location>
        <begin position="300"/>
        <end position="310"/>
    </location>
</feature>
<proteinExistence type="predicted"/>
<organism evidence="3 4">
    <name type="scientific">Volvox reticuliferus</name>
    <dbReference type="NCBI Taxonomy" id="1737510"/>
    <lineage>
        <taxon>Eukaryota</taxon>
        <taxon>Viridiplantae</taxon>
        <taxon>Chlorophyta</taxon>
        <taxon>core chlorophytes</taxon>
        <taxon>Chlorophyceae</taxon>
        <taxon>CS clade</taxon>
        <taxon>Chlamydomonadales</taxon>
        <taxon>Volvocaceae</taxon>
        <taxon>Volvox</taxon>
    </lineage>
</organism>
<dbReference type="AlphaFoldDB" id="A0A8J4LXE9"/>
<accession>A0A8J4LXE9</accession>
<feature type="region of interest" description="Disordered" evidence="2">
    <location>
        <begin position="123"/>
        <end position="184"/>
    </location>
</feature>
<dbReference type="Proteomes" id="UP000722791">
    <property type="component" value="Unassembled WGS sequence"/>
</dbReference>
<evidence type="ECO:0000313" key="3">
    <source>
        <dbReference type="EMBL" id="GIM14757.1"/>
    </source>
</evidence>
<reference evidence="3" key="1">
    <citation type="journal article" date="2021" name="Proc. Natl. Acad. Sci. U.S.A.">
        <title>Three genomes in the algal genus Volvox reveal the fate of a haploid sex-determining region after a transition to homothallism.</title>
        <authorList>
            <person name="Yamamoto K."/>
            <person name="Hamaji T."/>
            <person name="Kawai-Toyooka H."/>
            <person name="Matsuzaki R."/>
            <person name="Takahashi F."/>
            <person name="Nishimura Y."/>
            <person name="Kawachi M."/>
            <person name="Noguchi H."/>
            <person name="Minakuchi Y."/>
            <person name="Umen J.G."/>
            <person name="Toyoda A."/>
            <person name="Nozaki H."/>
        </authorList>
    </citation>
    <scope>NUCLEOTIDE SEQUENCE</scope>
    <source>
        <strain evidence="3">NIES-3785</strain>
    </source>
</reference>
<feature type="coiled-coil region" evidence="1">
    <location>
        <begin position="370"/>
        <end position="404"/>
    </location>
</feature>
<dbReference type="OrthoDB" id="10544822at2759"/>
<evidence type="ECO:0000256" key="2">
    <source>
        <dbReference type="SAM" id="MobiDB-lite"/>
    </source>
</evidence>
<dbReference type="EMBL" id="BNCQ01000059">
    <property type="protein sequence ID" value="GIM14757.1"/>
    <property type="molecule type" value="Genomic_DNA"/>
</dbReference>
<comment type="caution">
    <text evidence="3">The sequence shown here is derived from an EMBL/GenBank/DDBJ whole genome shotgun (WGS) entry which is preliminary data.</text>
</comment>
<feature type="region of interest" description="Disordered" evidence="2">
    <location>
        <begin position="276"/>
        <end position="341"/>
    </location>
</feature>
<feature type="compositionally biased region" description="Polar residues" evidence="2">
    <location>
        <begin position="159"/>
        <end position="181"/>
    </location>
</feature>
<feature type="coiled-coil region" evidence="1">
    <location>
        <begin position="549"/>
        <end position="626"/>
    </location>
</feature>
<name>A0A8J4LXE9_9CHLO</name>
<feature type="region of interest" description="Disordered" evidence="2">
    <location>
        <begin position="1"/>
        <end position="67"/>
    </location>
</feature>
<evidence type="ECO:0000256" key="1">
    <source>
        <dbReference type="SAM" id="Coils"/>
    </source>
</evidence>
<sequence length="649" mass="68939">MPPAFLQQQEQPTHQVLKQQQPLMQQQRHEYLHQTIPQRGRVYGQTSPSPGTTPREPSQASPAATDASGVTAKVLLKAESLQAAKSNPDSKDTLEAGRLPVAASPSSNWIWRCSGTGNGTFARCSGPSSSSATSGGGGGGRTASNDSPMHRRHTRIPSLMSQPGSGRSKSDTKGTITTDDGNGSCDDLTTRLEAACVRAQRIIERFAELQVLVDGSRRFTPNTCTSGSSAAVATTAVATGLPGAISQTDPQVLLRELERVSQTAAVTDVPGTADRFSMVTASGDSGASVPQLQPQGRQLASPPSRGSSPARKTRMADGSALGSEDGAEHENSSSSMSGASSRCVVGSRSVGFTGGGAGGSGGGASDGGLAAGLAEQLERERARADALEARLRHAEERHAKEIKVLQSVRVQEVLMQNGRLPLQPPPSPQQQAITGYGIESAATAAIATAAHQASSGFRTPVGLFSPASQQTPGTMIMPVAATPGAVMQAVQPSVNSPAASRTCGGWLNGAAVAAVTAPTPMSLLSPFQLPLQPSPWPAGAMPQWLEQHLKQHFQRQQQLEAQLEQQRQRERQLVAQMERQQFEYETEMVMRERRYRQDLRQQRSEASALEQRNWQLQSEVRKLRDRLDVRDEVIAVLTMDCEAAAKGDD</sequence>
<feature type="compositionally biased region" description="Polar residues" evidence="2">
    <location>
        <begin position="279"/>
        <end position="298"/>
    </location>
</feature>
<feature type="compositionally biased region" description="Low complexity" evidence="2">
    <location>
        <begin position="332"/>
        <end position="341"/>
    </location>
</feature>
<evidence type="ECO:0000313" key="4">
    <source>
        <dbReference type="Proteomes" id="UP000722791"/>
    </source>
</evidence>
<keyword evidence="1" id="KW-0175">Coiled coil</keyword>